<keyword evidence="1" id="KW-1133">Transmembrane helix</keyword>
<keyword evidence="1" id="KW-0472">Membrane</keyword>
<accession>A0AAE3M6R5</accession>
<keyword evidence="3" id="KW-1185">Reference proteome</keyword>
<reference evidence="2" key="1">
    <citation type="submission" date="2022-10" db="EMBL/GenBank/DDBJ databases">
        <authorList>
            <person name="Yu W.X."/>
        </authorList>
    </citation>
    <scope>NUCLEOTIDE SEQUENCE</scope>
    <source>
        <strain evidence="2">AAT</strain>
    </source>
</reference>
<evidence type="ECO:0000256" key="1">
    <source>
        <dbReference type="SAM" id="Phobius"/>
    </source>
</evidence>
<comment type="caution">
    <text evidence="2">The sequence shown here is derived from an EMBL/GenBank/DDBJ whole genome shotgun (WGS) entry which is preliminary data.</text>
</comment>
<organism evidence="2 3">
    <name type="scientific">Plebeiibacterium sediminum</name>
    <dbReference type="NCBI Taxonomy" id="2992112"/>
    <lineage>
        <taxon>Bacteria</taxon>
        <taxon>Pseudomonadati</taxon>
        <taxon>Bacteroidota</taxon>
        <taxon>Bacteroidia</taxon>
        <taxon>Marinilabiliales</taxon>
        <taxon>Marinilabiliaceae</taxon>
        <taxon>Plebeiibacterium</taxon>
    </lineage>
</organism>
<dbReference type="EMBL" id="JAPDPJ010000045">
    <property type="protein sequence ID" value="MCW3788138.1"/>
    <property type="molecule type" value="Genomic_DNA"/>
</dbReference>
<keyword evidence="1" id="KW-0812">Transmembrane</keyword>
<dbReference type="Proteomes" id="UP001209229">
    <property type="component" value="Unassembled WGS sequence"/>
</dbReference>
<feature type="transmembrane region" description="Helical" evidence="1">
    <location>
        <begin position="80"/>
        <end position="103"/>
    </location>
</feature>
<dbReference type="AlphaFoldDB" id="A0AAE3M6R5"/>
<gene>
    <name evidence="2" type="ORF">OM075_16810</name>
</gene>
<protein>
    <submittedName>
        <fullName evidence="2">Uncharacterized protein</fullName>
    </submittedName>
</protein>
<dbReference type="RefSeq" id="WP_301191699.1">
    <property type="nucleotide sequence ID" value="NZ_JAPDPJ010000045.1"/>
</dbReference>
<feature type="transmembrane region" description="Helical" evidence="1">
    <location>
        <begin position="6"/>
        <end position="21"/>
    </location>
</feature>
<feature type="transmembrane region" description="Helical" evidence="1">
    <location>
        <begin position="42"/>
        <end position="60"/>
    </location>
</feature>
<sequence length="119" mass="14222">MNDIIAYIVVVVCMVPLYLFRKKISFLFCPNDVIGKYIKRKYFAFYSLIPSFVIVAYVTARLRLLVEQSELLHSYENYVLIIALILLFSLLYLFGVVTDWFLYHSNDRYKNWRNNESNK</sequence>
<name>A0AAE3M6R5_9BACT</name>
<proteinExistence type="predicted"/>
<evidence type="ECO:0000313" key="3">
    <source>
        <dbReference type="Proteomes" id="UP001209229"/>
    </source>
</evidence>
<evidence type="ECO:0000313" key="2">
    <source>
        <dbReference type="EMBL" id="MCW3788138.1"/>
    </source>
</evidence>